<dbReference type="EMBL" id="KQ947412">
    <property type="protein sequence ID" value="KUJ18662.1"/>
    <property type="molecule type" value="Genomic_DNA"/>
</dbReference>
<dbReference type="RefSeq" id="XP_018073017.1">
    <property type="nucleotide sequence ID" value="XM_018219659.1"/>
</dbReference>
<name>A0A194XFW2_MOLSC</name>
<dbReference type="InParanoid" id="A0A194XFW2"/>
<proteinExistence type="predicted"/>
<organism evidence="1 2">
    <name type="scientific">Mollisia scopiformis</name>
    <name type="common">Conifer needle endophyte fungus</name>
    <name type="synonym">Phialocephala scopiformis</name>
    <dbReference type="NCBI Taxonomy" id="149040"/>
    <lineage>
        <taxon>Eukaryota</taxon>
        <taxon>Fungi</taxon>
        <taxon>Dikarya</taxon>
        <taxon>Ascomycota</taxon>
        <taxon>Pezizomycotina</taxon>
        <taxon>Leotiomycetes</taxon>
        <taxon>Helotiales</taxon>
        <taxon>Mollisiaceae</taxon>
        <taxon>Mollisia</taxon>
    </lineage>
</organism>
<reference evidence="1 2" key="1">
    <citation type="submission" date="2015-10" db="EMBL/GenBank/DDBJ databases">
        <title>Full genome of DAOMC 229536 Phialocephala scopiformis, a fungal endophyte of spruce producing the potent anti-insectan compound rugulosin.</title>
        <authorList>
            <consortium name="DOE Joint Genome Institute"/>
            <person name="Walker A.K."/>
            <person name="Frasz S.L."/>
            <person name="Seifert K.A."/>
            <person name="Miller J.D."/>
            <person name="Mondo S.J."/>
            <person name="Labutti K."/>
            <person name="Lipzen A."/>
            <person name="Dockter R."/>
            <person name="Kennedy M."/>
            <person name="Grigoriev I.V."/>
            <person name="Spatafora J.W."/>
        </authorList>
    </citation>
    <scope>NUCLEOTIDE SEQUENCE [LARGE SCALE GENOMIC DNA]</scope>
    <source>
        <strain evidence="1 2">CBS 120377</strain>
    </source>
</reference>
<accession>A0A194XFW2</accession>
<gene>
    <name evidence="1" type="ORF">LY89DRAFT_732218</name>
</gene>
<protein>
    <submittedName>
        <fullName evidence="1">Uncharacterized protein</fullName>
    </submittedName>
</protein>
<dbReference type="KEGG" id="psco:LY89DRAFT_732218"/>
<keyword evidence="2" id="KW-1185">Reference proteome</keyword>
<evidence type="ECO:0000313" key="1">
    <source>
        <dbReference type="EMBL" id="KUJ18662.1"/>
    </source>
</evidence>
<dbReference type="AlphaFoldDB" id="A0A194XFW2"/>
<evidence type="ECO:0000313" key="2">
    <source>
        <dbReference type="Proteomes" id="UP000070700"/>
    </source>
</evidence>
<dbReference type="OrthoDB" id="5426988at2759"/>
<dbReference type="Proteomes" id="UP000070700">
    <property type="component" value="Unassembled WGS sequence"/>
</dbReference>
<sequence>MESRILNRGLIVELSQAIDRGCSQVRDKIRRAAFEELKRLKGEELVIIMTDCISNDNRELRRFEEHANIARARNVPLFTINLHCDAEGWLLYGKTDLINVDVLARLRQNFEYIDAEKIHEYPDVKIFHLNLDISEMWEEEAAEKIRDFLQSPF</sequence>
<dbReference type="GeneID" id="28829385"/>